<protein>
    <submittedName>
        <fullName evidence="3">Uncharacterized protein</fullName>
    </submittedName>
</protein>
<keyword evidence="1" id="KW-0812">Transmembrane</keyword>
<dbReference type="EMBL" id="MTKQ01000094">
    <property type="protein sequence ID" value="RWX48444.1"/>
    <property type="molecule type" value="Genomic_DNA"/>
</dbReference>
<reference evidence="4 5" key="1">
    <citation type="submission" date="2017-01" db="EMBL/GenBank/DDBJ databases">
        <title>The cable genome- insights into the physiology and evolution of filamentous bacteria capable of sulfide oxidation via long distance electron transfer.</title>
        <authorList>
            <person name="Schreiber L."/>
            <person name="Bjerg J.T."/>
            <person name="Boggild A."/>
            <person name="Van De Vossenberg J."/>
            <person name="Meysman F."/>
            <person name="Nielsen L.P."/>
            <person name="Schramm A."/>
            <person name="Kjeldsen K.U."/>
        </authorList>
    </citation>
    <scope>NUCLEOTIDE SEQUENCE [LARGE SCALE GENOMIC DNA]</scope>
    <source>
        <strain evidence="2">A2</strain>
        <strain evidence="3">A5</strain>
    </source>
</reference>
<accession>A0A444JE17</accession>
<keyword evidence="5" id="KW-1185">Reference proteome</keyword>
<proteinExistence type="predicted"/>
<evidence type="ECO:0000313" key="2">
    <source>
        <dbReference type="EMBL" id="RWX48444.1"/>
    </source>
</evidence>
<sequence length="128" mass="13876">MREEPDTVADKIRTATFWTGILLIIAGVTVLLGLATVAVDIIKDPEGVALVKWLAEKTGETELFLNGHFDQIQFAVNASPALQYIFLGIIGLILINILAAIVRSLIRVGAELIQFAGIQRPDKPAGKR</sequence>
<dbReference type="AlphaFoldDB" id="A0A444JE17"/>
<evidence type="ECO:0000313" key="5">
    <source>
        <dbReference type="Proteomes" id="UP000288892"/>
    </source>
</evidence>
<dbReference type="EMBL" id="MTKS01000175">
    <property type="protein sequence ID" value="RWX51257.1"/>
    <property type="molecule type" value="Genomic_DNA"/>
</dbReference>
<evidence type="ECO:0000313" key="4">
    <source>
        <dbReference type="Proteomes" id="UP000286862"/>
    </source>
</evidence>
<dbReference type="Proteomes" id="UP000288892">
    <property type="component" value="Unassembled WGS sequence"/>
</dbReference>
<keyword evidence="1" id="KW-1133">Transmembrane helix</keyword>
<comment type="caution">
    <text evidence="3">The sequence shown here is derived from an EMBL/GenBank/DDBJ whole genome shotgun (WGS) entry which is preliminary data.</text>
</comment>
<evidence type="ECO:0000256" key="1">
    <source>
        <dbReference type="SAM" id="Phobius"/>
    </source>
</evidence>
<name>A0A444JE17_9BACT</name>
<gene>
    <name evidence="2" type="ORF">VT99_10941</name>
    <name evidence="3" type="ORF">VU01_11756</name>
</gene>
<feature type="transmembrane region" description="Helical" evidence="1">
    <location>
        <begin position="84"/>
        <end position="106"/>
    </location>
</feature>
<keyword evidence="1" id="KW-0472">Membrane</keyword>
<dbReference type="Proteomes" id="UP000286862">
    <property type="component" value="Unassembled WGS sequence"/>
</dbReference>
<organism evidence="3 5">
    <name type="scientific">Candidatus Electrothrix marina</name>
    <dbReference type="NCBI Taxonomy" id="1859130"/>
    <lineage>
        <taxon>Bacteria</taxon>
        <taxon>Pseudomonadati</taxon>
        <taxon>Thermodesulfobacteriota</taxon>
        <taxon>Desulfobulbia</taxon>
        <taxon>Desulfobulbales</taxon>
        <taxon>Desulfobulbaceae</taxon>
        <taxon>Candidatus Electrothrix</taxon>
    </lineage>
</organism>
<feature type="transmembrane region" description="Helical" evidence="1">
    <location>
        <begin position="21"/>
        <end position="42"/>
    </location>
</feature>
<evidence type="ECO:0000313" key="3">
    <source>
        <dbReference type="EMBL" id="RWX51257.1"/>
    </source>
</evidence>